<dbReference type="EMBL" id="AFEU01000002">
    <property type="protein sequence ID" value="EIJ80500.1"/>
    <property type="molecule type" value="Genomic_DNA"/>
</dbReference>
<dbReference type="OrthoDB" id="2930656at2"/>
<dbReference type="STRING" id="997296.PB1_09072"/>
<reference evidence="3 4" key="1">
    <citation type="journal article" date="2012" name="Appl. Environ. Microbiol.">
        <title>Genome Sequence of Thermotolerant Bacillus methanolicus: Features and Regulation Related to Methylotrophy and Production of L-Lysine and L-Glutamate from Methanol.</title>
        <authorList>
            <person name="Heggeset T.M."/>
            <person name="Krog A."/>
            <person name="Balzer S."/>
            <person name="Wentzel A."/>
            <person name="Ellingsen T.E."/>
            <person name="Brautaset T."/>
        </authorList>
    </citation>
    <scope>NUCLEOTIDE SEQUENCE [LARGE SCALE GENOMIC DNA]</scope>
    <source>
        <strain evidence="3 4">PB1</strain>
    </source>
</reference>
<feature type="domain" description="SH3b" evidence="2">
    <location>
        <begin position="160"/>
        <end position="227"/>
    </location>
</feature>
<evidence type="ECO:0000259" key="2">
    <source>
        <dbReference type="PROSITE" id="PS51781"/>
    </source>
</evidence>
<dbReference type="Gene3D" id="2.30.30.40">
    <property type="entry name" value="SH3 Domains"/>
    <property type="match status" value="2"/>
</dbReference>
<dbReference type="eggNOG" id="COG4991">
    <property type="taxonomic scope" value="Bacteria"/>
</dbReference>
<dbReference type="RefSeq" id="WP_003351959.1">
    <property type="nucleotide sequence ID" value="NZ_AFEU01000002.1"/>
</dbReference>
<dbReference type="SMART" id="SM00287">
    <property type="entry name" value="SH3b"/>
    <property type="match status" value="2"/>
</dbReference>
<name>I3E1X9_BACMT</name>
<evidence type="ECO:0000313" key="3">
    <source>
        <dbReference type="EMBL" id="EIJ80500.1"/>
    </source>
</evidence>
<dbReference type="Proteomes" id="UP000010523">
    <property type="component" value="Unassembled WGS sequence"/>
</dbReference>
<protein>
    <recommendedName>
        <fullName evidence="2">SH3b domain-containing protein</fullName>
    </recommendedName>
</protein>
<feature type="domain" description="SH3b" evidence="2">
    <location>
        <begin position="89"/>
        <end position="155"/>
    </location>
</feature>
<gene>
    <name evidence="3" type="ORF">PB1_09072</name>
</gene>
<dbReference type="PROSITE" id="PS51781">
    <property type="entry name" value="SH3B"/>
    <property type="match status" value="2"/>
</dbReference>
<comment type="caution">
    <text evidence="3">The sequence shown here is derived from an EMBL/GenBank/DDBJ whole genome shotgun (WGS) entry which is preliminary data.</text>
</comment>
<keyword evidence="4" id="KW-1185">Reference proteome</keyword>
<organism evidence="3 4">
    <name type="scientific">Bacillus methanolicus PB1</name>
    <dbReference type="NCBI Taxonomy" id="997296"/>
    <lineage>
        <taxon>Bacteria</taxon>
        <taxon>Bacillati</taxon>
        <taxon>Bacillota</taxon>
        <taxon>Bacilli</taxon>
        <taxon>Bacillales</taxon>
        <taxon>Bacillaceae</taxon>
        <taxon>Bacillus</taxon>
    </lineage>
</organism>
<feature type="signal peptide" evidence="1">
    <location>
        <begin position="1"/>
        <end position="21"/>
    </location>
</feature>
<evidence type="ECO:0000256" key="1">
    <source>
        <dbReference type="SAM" id="SignalP"/>
    </source>
</evidence>
<evidence type="ECO:0000313" key="4">
    <source>
        <dbReference type="Proteomes" id="UP000010523"/>
    </source>
</evidence>
<dbReference type="InterPro" id="IPR003646">
    <property type="entry name" value="SH3-like_bac-type"/>
</dbReference>
<accession>I3E1X9</accession>
<proteinExistence type="predicted"/>
<dbReference type="PATRIC" id="fig|997296.3.peg.1927"/>
<dbReference type="Pfam" id="PF08239">
    <property type="entry name" value="SH3_3"/>
    <property type="match status" value="2"/>
</dbReference>
<dbReference type="AlphaFoldDB" id="I3E1X9"/>
<sequence length="227" mass="23976">MSRIKKIVAAGALTLGIGAGAYMFTPKGMDAASNVVLASVEWVTSQINPMKTKIADLESKVASQQQEINNLKTQISKIGNPPANGQLPSTVYTVKSSVTIHSGAAKNYKVIATKPAGSALKVIGSFHASTGLWYRVEISSTVKGWVFSGDVSTSKPSASGPTQVIATGDVQLRRGASTSYSTIQLIKKGTTLKYIQTFVNAKGETWYNVETSSGVKGWIFGGLGEVR</sequence>
<feature type="chain" id="PRO_5038519319" description="SH3b domain-containing protein" evidence="1">
    <location>
        <begin position="22"/>
        <end position="227"/>
    </location>
</feature>
<keyword evidence="1" id="KW-0732">Signal</keyword>